<comment type="caution">
    <text evidence="1">The sequence shown here is derived from an EMBL/GenBank/DDBJ whole genome shotgun (WGS) entry which is preliminary data.</text>
</comment>
<protein>
    <submittedName>
        <fullName evidence="1">Uncharacterized protein</fullName>
    </submittedName>
</protein>
<proteinExistence type="predicted"/>
<sequence length="87" mass="10055">MEFIALSRSHTLSPPLPKPPIRRRRHWVLLRHVLRHRSAALLPQYSDFAGAACFLCLHRRLDSAIEGSMFWVGRKSCWCLTVSLKDS</sequence>
<reference evidence="1 2" key="1">
    <citation type="journal article" date="2023" name="Plants (Basel)">
        <title>Bridging the Gap: Combining Genomics and Transcriptomics Approaches to Understand Stylosanthes scabra, an Orphan Legume from the Brazilian Caatinga.</title>
        <authorList>
            <person name="Ferreira-Neto J.R.C."/>
            <person name="da Silva M.D."/>
            <person name="Binneck E."/>
            <person name="de Melo N.F."/>
            <person name="da Silva R.H."/>
            <person name="de Melo A.L.T.M."/>
            <person name="Pandolfi V."/>
            <person name="Bustamante F.O."/>
            <person name="Brasileiro-Vidal A.C."/>
            <person name="Benko-Iseppon A.M."/>
        </authorList>
    </citation>
    <scope>NUCLEOTIDE SEQUENCE [LARGE SCALE GENOMIC DNA]</scope>
    <source>
        <tissue evidence="1">Leaves</tissue>
    </source>
</reference>
<gene>
    <name evidence="1" type="ORF">PIB30_046830</name>
</gene>
<accession>A0ABU6UFD2</accession>
<keyword evidence="2" id="KW-1185">Reference proteome</keyword>
<evidence type="ECO:0000313" key="2">
    <source>
        <dbReference type="Proteomes" id="UP001341840"/>
    </source>
</evidence>
<dbReference type="Proteomes" id="UP001341840">
    <property type="component" value="Unassembled WGS sequence"/>
</dbReference>
<name>A0ABU6UFD2_9FABA</name>
<dbReference type="EMBL" id="JASCZI010121124">
    <property type="protein sequence ID" value="MED6159931.1"/>
    <property type="molecule type" value="Genomic_DNA"/>
</dbReference>
<organism evidence="1 2">
    <name type="scientific">Stylosanthes scabra</name>
    <dbReference type="NCBI Taxonomy" id="79078"/>
    <lineage>
        <taxon>Eukaryota</taxon>
        <taxon>Viridiplantae</taxon>
        <taxon>Streptophyta</taxon>
        <taxon>Embryophyta</taxon>
        <taxon>Tracheophyta</taxon>
        <taxon>Spermatophyta</taxon>
        <taxon>Magnoliopsida</taxon>
        <taxon>eudicotyledons</taxon>
        <taxon>Gunneridae</taxon>
        <taxon>Pentapetalae</taxon>
        <taxon>rosids</taxon>
        <taxon>fabids</taxon>
        <taxon>Fabales</taxon>
        <taxon>Fabaceae</taxon>
        <taxon>Papilionoideae</taxon>
        <taxon>50 kb inversion clade</taxon>
        <taxon>dalbergioids sensu lato</taxon>
        <taxon>Dalbergieae</taxon>
        <taxon>Pterocarpus clade</taxon>
        <taxon>Stylosanthes</taxon>
    </lineage>
</organism>
<evidence type="ECO:0000313" key="1">
    <source>
        <dbReference type="EMBL" id="MED6159931.1"/>
    </source>
</evidence>